<evidence type="ECO:0000256" key="1">
    <source>
        <dbReference type="ARBA" id="ARBA00023015"/>
    </source>
</evidence>
<name>A0A645B3N1_9ZZZZ</name>
<dbReference type="GO" id="GO:0043565">
    <property type="term" value="F:sequence-specific DNA binding"/>
    <property type="evidence" value="ECO:0007669"/>
    <property type="project" value="InterPro"/>
</dbReference>
<dbReference type="SUPFAM" id="SSF46689">
    <property type="entry name" value="Homeodomain-like"/>
    <property type="match status" value="1"/>
</dbReference>
<reference evidence="5" key="1">
    <citation type="submission" date="2019-08" db="EMBL/GenBank/DDBJ databases">
        <authorList>
            <person name="Kucharzyk K."/>
            <person name="Murdoch R.W."/>
            <person name="Higgins S."/>
            <person name="Loffler F."/>
        </authorList>
    </citation>
    <scope>NUCLEOTIDE SEQUENCE</scope>
</reference>
<dbReference type="InterPro" id="IPR018060">
    <property type="entry name" value="HTH_AraC"/>
</dbReference>
<feature type="domain" description="HTH araC/xylS-type" evidence="4">
    <location>
        <begin position="8"/>
        <end position="109"/>
    </location>
</feature>
<dbReference type="PANTHER" id="PTHR47504">
    <property type="entry name" value="RIGHT ORIGIN-BINDING PROTEIN"/>
    <property type="match status" value="1"/>
</dbReference>
<dbReference type="InterPro" id="IPR010499">
    <property type="entry name" value="AraC_E-bd"/>
</dbReference>
<dbReference type="SUPFAM" id="SSF55136">
    <property type="entry name" value="Probable bacterial effector-binding domain"/>
    <property type="match status" value="1"/>
</dbReference>
<dbReference type="SMART" id="SM00871">
    <property type="entry name" value="AraC_E_bind"/>
    <property type="match status" value="1"/>
</dbReference>
<dbReference type="Gene3D" id="1.10.10.60">
    <property type="entry name" value="Homeodomain-like"/>
    <property type="match status" value="2"/>
</dbReference>
<dbReference type="Pfam" id="PF12833">
    <property type="entry name" value="HTH_18"/>
    <property type="match status" value="1"/>
</dbReference>
<dbReference type="InterPro" id="IPR050959">
    <property type="entry name" value="MarA-like"/>
</dbReference>
<accession>A0A645B3N1</accession>
<dbReference type="Gene3D" id="3.20.80.10">
    <property type="entry name" value="Regulatory factor, effector binding domain"/>
    <property type="match status" value="1"/>
</dbReference>
<dbReference type="PANTHER" id="PTHR47504:SF5">
    <property type="entry name" value="RIGHT ORIGIN-BINDING PROTEIN"/>
    <property type="match status" value="1"/>
</dbReference>
<sequence length="283" mass="32674">MDGYDNLVQTLSRFEQSLGGQHPLTSVQTLAKVSGYSPHHFSRLFSSHTNLRLKEYLQARQLTALILQALADERSYADLLPLYGFEDYETFYRCCKRRFGTSPGAIRKQGLQRSELQERIHPARKEEAEPLLGEEVQLDGFLLCGLSFYLGPETRSFHTIWQQFAKHQHLIPSHPADKASYQYSAWLEEASDGMSVLCAVPVEKDSEQNPLFSLRSIPPCRYVRFIHDQDVTSIPKTYQYIYGTYFAHSEMQPLGNWEFQRYPEGEQLIEIYIPLRTQTPLPS</sequence>
<organism evidence="5">
    <name type="scientific">bioreactor metagenome</name>
    <dbReference type="NCBI Taxonomy" id="1076179"/>
    <lineage>
        <taxon>unclassified sequences</taxon>
        <taxon>metagenomes</taxon>
        <taxon>ecological metagenomes</taxon>
    </lineage>
</organism>
<dbReference type="AlphaFoldDB" id="A0A645B3N1"/>
<dbReference type="Pfam" id="PF14526">
    <property type="entry name" value="Cass2"/>
    <property type="match status" value="1"/>
</dbReference>
<dbReference type="InterPro" id="IPR009057">
    <property type="entry name" value="Homeodomain-like_sf"/>
</dbReference>
<evidence type="ECO:0000313" key="5">
    <source>
        <dbReference type="EMBL" id="MPM59171.1"/>
    </source>
</evidence>
<evidence type="ECO:0000256" key="2">
    <source>
        <dbReference type="ARBA" id="ARBA00023125"/>
    </source>
</evidence>
<keyword evidence="1" id="KW-0805">Transcription regulation</keyword>
<proteinExistence type="predicted"/>
<dbReference type="GO" id="GO:0003700">
    <property type="term" value="F:DNA-binding transcription factor activity"/>
    <property type="evidence" value="ECO:0007669"/>
    <property type="project" value="InterPro"/>
</dbReference>
<evidence type="ECO:0000259" key="4">
    <source>
        <dbReference type="PROSITE" id="PS01124"/>
    </source>
</evidence>
<dbReference type="SMART" id="SM00342">
    <property type="entry name" value="HTH_ARAC"/>
    <property type="match status" value="1"/>
</dbReference>
<comment type="caution">
    <text evidence="5">The sequence shown here is derived from an EMBL/GenBank/DDBJ whole genome shotgun (WGS) entry which is preliminary data.</text>
</comment>
<dbReference type="InterPro" id="IPR029441">
    <property type="entry name" value="Cass2"/>
</dbReference>
<dbReference type="PROSITE" id="PS01124">
    <property type="entry name" value="HTH_ARAC_FAMILY_2"/>
    <property type="match status" value="1"/>
</dbReference>
<dbReference type="InterPro" id="IPR011256">
    <property type="entry name" value="Reg_factor_effector_dom_sf"/>
</dbReference>
<evidence type="ECO:0000256" key="3">
    <source>
        <dbReference type="ARBA" id="ARBA00023163"/>
    </source>
</evidence>
<keyword evidence="3" id="KW-0804">Transcription</keyword>
<protein>
    <recommendedName>
        <fullName evidence="4">HTH araC/xylS-type domain-containing protein</fullName>
    </recommendedName>
</protein>
<dbReference type="EMBL" id="VSSQ01017156">
    <property type="protein sequence ID" value="MPM59171.1"/>
    <property type="molecule type" value="Genomic_DNA"/>
</dbReference>
<gene>
    <name evidence="5" type="ORF">SDC9_106010</name>
</gene>
<keyword evidence="2" id="KW-0238">DNA-binding</keyword>